<dbReference type="PANTHER" id="PTHR24060">
    <property type="entry name" value="METABOTROPIC GLUTAMATE RECEPTOR"/>
    <property type="match status" value="1"/>
</dbReference>
<proteinExistence type="predicted"/>
<evidence type="ECO:0000256" key="1">
    <source>
        <dbReference type="ARBA" id="ARBA00004141"/>
    </source>
</evidence>
<evidence type="ECO:0000256" key="3">
    <source>
        <dbReference type="ARBA" id="ARBA00022989"/>
    </source>
</evidence>
<evidence type="ECO:0000256" key="6">
    <source>
        <dbReference type="SAM" id="MobiDB-lite"/>
    </source>
</evidence>
<evidence type="ECO:0000259" key="8">
    <source>
        <dbReference type="PROSITE" id="PS50259"/>
    </source>
</evidence>
<dbReference type="InterPro" id="IPR017978">
    <property type="entry name" value="GPCR_3_C"/>
</dbReference>
<dbReference type="InterPro" id="IPR028082">
    <property type="entry name" value="Peripla_BP_I"/>
</dbReference>
<feature type="region of interest" description="Disordered" evidence="6">
    <location>
        <begin position="688"/>
        <end position="761"/>
    </location>
</feature>
<keyword evidence="4 7" id="KW-0472">Membrane</keyword>
<feature type="transmembrane region" description="Helical" evidence="7">
    <location>
        <begin position="617"/>
        <end position="637"/>
    </location>
</feature>
<evidence type="ECO:0000313" key="9">
    <source>
        <dbReference type="Proteomes" id="UP000887566"/>
    </source>
</evidence>
<reference evidence="10" key="1">
    <citation type="submission" date="2022-11" db="UniProtKB">
        <authorList>
            <consortium name="WormBaseParasite"/>
        </authorList>
    </citation>
    <scope>IDENTIFICATION</scope>
</reference>
<dbReference type="InterPro" id="IPR050726">
    <property type="entry name" value="mGluR"/>
</dbReference>
<dbReference type="Pfam" id="PF00003">
    <property type="entry name" value="7tm_3"/>
    <property type="match status" value="1"/>
</dbReference>
<feature type="transmembrane region" description="Helical" evidence="7">
    <location>
        <begin position="551"/>
        <end position="577"/>
    </location>
</feature>
<feature type="compositionally biased region" description="Basic residues" evidence="6">
    <location>
        <begin position="727"/>
        <end position="736"/>
    </location>
</feature>
<feature type="transmembrane region" description="Helical" evidence="7">
    <location>
        <begin position="589"/>
        <end position="611"/>
    </location>
</feature>
<keyword evidence="9" id="KW-1185">Reference proteome</keyword>
<feature type="compositionally biased region" description="Low complexity" evidence="6">
    <location>
        <begin position="693"/>
        <end position="712"/>
    </location>
</feature>
<dbReference type="Gene3D" id="3.40.50.2300">
    <property type="match status" value="2"/>
</dbReference>
<dbReference type="GO" id="GO:0004930">
    <property type="term" value="F:G protein-coupled receptor activity"/>
    <property type="evidence" value="ECO:0007669"/>
    <property type="project" value="InterPro"/>
</dbReference>
<accession>A0A914WBZ0</accession>
<evidence type="ECO:0000256" key="7">
    <source>
        <dbReference type="SAM" id="Phobius"/>
    </source>
</evidence>
<dbReference type="AlphaFoldDB" id="A0A914WBZ0"/>
<protein>
    <submittedName>
        <fullName evidence="10">G-protein coupled receptors family 3 profile domain-containing protein</fullName>
    </submittedName>
</protein>
<keyword evidence="3 7" id="KW-1133">Transmembrane helix</keyword>
<feature type="transmembrane region" description="Helical" evidence="7">
    <location>
        <begin position="49"/>
        <end position="69"/>
    </location>
</feature>
<evidence type="ECO:0000256" key="2">
    <source>
        <dbReference type="ARBA" id="ARBA00022692"/>
    </source>
</evidence>
<dbReference type="GO" id="GO:0016020">
    <property type="term" value="C:membrane"/>
    <property type="evidence" value="ECO:0007669"/>
    <property type="project" value="UniProtKB-SubCell"/>
</dbReference>
<dbReference type="SUPFAM" id="SSF53822">
    <property type="entry name" value="Periplasmic binding protein-like I"/>
    <property type="match status" value="1"/>
</dbReference>
<name>A0A914WBZ0_9BILA</name>
<dbReference type="Proteomes" id="UP000887566">
    <property type="component" value="Unplaced"/>
</dbReference>
<evidence type="ECO:0000313" key="10">
    <source>
        <dbReference type="WBParaSite" id="PSAMB.scaffold3725size17112.g22366.t1"/>
    </source>
</evidence>
<evidence type="ECO:0000256" key="5">
    <source>
        <dbReference type="ARBA" id="ARBA00023180"/>
    </source>
</evidence>
<organism evidence="9 10">
    <name type="scientific">Plectus sambesii</name>
    <dbReference type="NCBI Taxonomy" id="2011161"/>
    <lineage>
        <taxon>Eukaryota</taxon>
        <taxon>Metazoa</taxon>
        <taxon>Ecdysozoa</taxon>
        <taxon>Nematoda</taxon>
        <taxon>Chromadorea</taxon>
        <taxon>Plectida</taxon>
        <taxon>Plectina</taxon>
        <taxon>Plectoidea</taxon>
        <taxon>Plectidae</taxon>
        <taxon>Plectus</taxon>
    </lineage>
</organism>
<comment type="subcellular location">
    <subcellularLocation>
        <location evidence="1">Membrane</location>
        <topology evidence="1">Multi-pass membrane protein</topology>
    </subcellularLocation>
</comment>
<keyword evidence="5" id="KW-0325">Glycoprotein</keyword>
<keyword evidence="2 7" id="KW-0812">Transmembrane</keyword>
<dbReference type="WBParaSite" id="PSAMB.scaffold3725size17112.g22366.t1">
    <property type="protein sequence ID" value="PSAMB.scaffold3725size17112.g22366.t1"/>
    <property type="gene ID" value="PSAMB.scaffold3725size17112.g22366"/>
</dbReference>
<evidence type="ECO:0000256" key="4">
    <source>
        <dbReference type="ARBA" id="ARBA00023136"/>
    </source>
</evidence>
<feature type="transmembrane region" description="Helical" evidence="7">
    <location>
        <begin position="510"/>
        <end position="531"/>
    </location>
</feature>
<feature type="domain" description="G-protein coupled receptors family 3 profile" evidence="8">
    <location>
        <begin position="513"/>
        <end position="644"/>
    </location>
</feature>
<sequence length="761" mass="82891">MVDKRRVLHRRISIVGQLVGPRTEEGGVRPPQSVGRFGVMRSHAGRTDFARIVAFVALAGVYLFGAFIAPRARARISVVLVGGPDRSDGFLRLYSLRLVVRRPNETRGSCLPNRRHQSSVGARLDRDVNAADCSRNYSLAMRAKLAAAVLAVVQLLKIAVVDGAASKRGGLCNVFDPFRVQPDSAKVRFFRFCCTTLISALFAHHISACGWVCELKSLLSPAQSLLSLDPAVRARPVSVSQSARRLIAPTDRSSAEALATLLSTARLPVAAYSTVAADALTDAGIKNVLSSAPSIDTYLQTFVSLMNHFESNLVTLVYSPTHIRSIDRIVAQLRNASVFIAETTQIKAGGLGDVIAKSDASIVLSLLDRDELMSALALDGVQTLNKLWVNVPANGYGLSAGDQLAALSKGAHLQLISIQPRLKDLPQFREYFLGVLQSNYQSYSLLTSYVQQVFNCSLIGTPGFTSCEELDRDHMASMFEQAPGVQAVVRTTYALAAIGSYFEKNRAARLAWLLLFFIIAVQLALSLQWLVGRASSTIMIEGDRMTLMCSWGAYDFLWSQVYVVLLLLLALFVASLNRNIKRNYKETKWLFSAALLCVPIWVMWVVGYALVPLPFKNTVVVVELLACATVLLCFLFGPKLYILLSYEPVLIEFPPQTAQTSTLQAAGKENSTAALRYDLFERDEDEPINRAVSPASSTGASTHSTALSQSTSSGGGGGDQSPMFKAAVRRKSRSKRTKDGKDSVARRYPLAVHSSVSARLA</sequence>
<dbReference type="PROSITE" id="PS50259">
    <property type="entry name" value="G_PROTEIN_RECEP_F3_4"/>
    <property type="match status" value="1"/>
</dbReference>